<dbReference type="HOGENOM" id="CLU_107661_1_0_1"/>
<dbReference type="EMBL" id="KN824335">
    <property type="protein sequence ID" value="KIM23588.1"/>
    <property type="molecule type" value="Genomic_DNA"/>
</dbReference>
<evidence type="ECO:0000256" key="1">
    <source>
        <dbReference type="SAM" id="Phobius"/>
    </source>
</evidence>
<dbReference type="AlphaFoldDB" id="A0A0C2WB24"/>
<dbReference type="PANTHER" id="PTHR38646">
    <property type="entry name" value="YALI0F00814P"/>
    <property type="match status" value="1"/>
</dbReference>
<dbReference type="PANTHER" id="PTHR38646:SF1">
    <property type="entry name" value="DUF202 DOMAIN-CONTAINING PROTEIN"/>
    <property type="match status" value="1"/>
</dbReference>
<reference evidence="3" key="2">
    <citation type="submission" date="2015-01" db="EMBL/GenBank/DDBJ databases">
        <title>Evolutionary Origins and Diversification of the Mycorrhizal Mutualists.</title>
        <authorList>
            <consortium name="DOE Joint Genome Institute"/>
            <consortium name="Mycorrhizal Genomics Consortium"/>
            <person name="Kohler A."/>
            <person name="Kuo A."/>
            <person name="Nagy L.G."/>
            <person name="Floudas D."/>
            <person name="Copeland A."/>
            <person name="Barry K.W."/>
            <person name="Cichocki N."/>
            <person name="Veneault-Fourrey C."/>
            <person name="LaButti K."/>
            <person name="Lindquist E.A."/>
            <person name="Lipzen A."/>
            <person name="Lundell T."/>
            <person name="Morin E."/>
            <person name="Murat C."/>
            <person name="Riley R."/>
            <person name="Ohm R."/>
            <person name="Sun H."/>
            <person name="Tunlid A."/>
            <person name="Henrissat B."/>
            <person name="Grigoriev I.V."/>
            <person name="Hibbett D.S."/>
            <person name="Martin F."/>
        </authorList>
    </citation>
    <scope>NUCLEOTIDE SEQUENCE [LARGE SCALE GENOMIC DNA]</scope>
    <source>
        <strain evidence="3">MAFF 305830</strain>
    </source>
</reference>
<organism evidence="2 3">
    <name type="scientific">Serendipita vermifera MAFF 305830</name>
    <dbReference type="NCBI Taxonomy" id="933852"/>
    <lineage>
        <taxon>Eukaryota</taxon>
        <taxon>Fungi</taxon>
        <taxon>Dikarya</taxon>
        <taxon>Basidiomycota</taxon>
        <taxon>Agaricomycotina</taxon>
        <taxon>Agaricomycetes</taxon>
        <taxon>Sebacinales</taxon>
        <taxon>Serendipitaceae</taxon>
        <taxon>Serendipita</taxon>
    </lineage>
</organism>
<name>A0A0C2WB24_SERVB</name>
<keyword evidence="1" id="KW-0812">Transmembrane</keyword>
<proteinExistence type="predicted"/>
<evidence type="ECO:0000313" key="3">
    <source>
        <dbReference type="Proteomes" id="UP000054097"/>
    </source>
</evidence>
<keyword evidence="1" id="KW-1133">Transmembrane helix</keyword>
<feature type="transmembrane region" description="Helical" evidence="1">
    <location>
        <begin position="35"/>
        <end position="51"/>
    </location>
</feature>
<protein>
    <recommendedName>
        <fullName evidence="4">DUF202 domain-containing protein</fullName>
    </recommendedName>
</protein>
<feature type="transmembrane region" description="Helical" evidence="1">
    <location>
        <begin position="58"/>
        <end position="78"/>
    </location>
</feature>
<sequence length="136" mass="15291">MHHYTYKGSPKASYIATDLAELVELRARQRTLEGAYMRSTLLLLGSAVLIIKLFDARFYNIGIMFGVLAVLISVLAWFRRRHLNRDFSDQKRPATDSPTHGRLWGAPFSTAGWIVIGVSLLVTASEIVLVVLLFQI</sequence>
<reference evidence="2 3" key="1">
    <citation type="submission" date="2014-04" db="EMBL/GenBank/DDBJ databases">
        <authorList>
            <consortium name="DOE Joint Genome Institute"/>
            <person name="Kuo A."/>
            <person name="Zuccaro A."/>
            <person name="Kohler A."/>
            <person name="Nagy L.G."/>
            <person name="Floudas D."/>
            <person name="Copeland A."/>
            <person name="Barry K.W."/>
            <person name="Cichocki N."/>
            <person name="Veneault-Fourrey C."/>
            <person name="LaButti K."/>
            <person name="Lindquist E.A."/>
            <person name="Lipzen A."/>
            <person name="Lundell T."/>
            <person name="Morin E."/>
            <person name="Murat C."/>
            <person name="Sun H."/>
            <person name="Tunlid A."/>
            <person name="Henrissat B."/>
            <person name="Grigoriev I.V."/>
            <person name="Hibbett D.S."/>
            <person name="Martin F."/>
            <person name="Nordberg H.P."/>
            <person name="Cantor M.N."/>
            <person name="Hua S.X."/>
        </authorList>
    </citation>
    <scope>NUCLEOTIDE SEQUENCE [LARGE SCALE GENOMIC DNA]</scope>
    <source>
        <strain evidence="2 3">MAFF 305830</strain>
    </source>
</reference>
<gene>
    <name evidence="2" type="ORF">M408DRAFT_27804</name>
</gene>
<feature type="transmembrane region" description="Helical" evidence="1">
    <location>
        <begin position="111"/>
        <end position="134"/>
    </location>
</feature>
<dbReference type="OrthoDB" id="2555434at2759"/>
<evidence type="ECO:0008006" key="4">
    <source>
        <dbReference type="Google" id="ProtNLM"/>
    </source>
</evidence>
<accession>A0A0C2WB24</accession>
<dbReference type="Proteomes" id="UP000054097">
    <property type="component" value="Unassembled WGS sequence"/>
</dbReference>
<dbReference type="STRING" id="933852.A0A0C2WB24"/>
<evidence type="ECO:0000313" key="2">
    <source>
        <dbReference type="EMBL" id="KIM23588.1"/>
    </source>
</evidence>
<keyword evidence="3" id="KW-1185">Reference proteome</keyword>
<keyword evidence="1" id="KW-0472">Membrane</keyword>